<dbReference type="Pfam" id="PF00892">
    <property type="entry name" value="EamA"/>
    <property type="match status" value="2"/>
</dbReference>
<feature type="transmembrane region" description="Helical" evidence="11">
    <location>
        <begin position="206"/>
        <end position="227"/>
    </location>
</feature>
<feature type="transmembrane region" description="Helical" evidence="11">
    <location>
        <begin position="144"/>
        <end position="161"/>
    </location>
</feature>
<keyword evidence="9" id="KW-0443">Lipid metabolism</keyword>
<evidence type="ECO:0000256" key="10">
    <source>
        <dbReference type="ARBA" id="ARBA00023136"/>
    </source>
</evidence>
<feature type="transmembrane region" description="Helical" evidence="11">
    <location>
        <begin position="114"/>
        <end position="132"/>
    </location>
</feature>
<keyword evidence="6 11" id="KW-0812">Transmembrane</keyword>
<evidence type="ECO:0000256" key="5">
    <source>
        <dbReference type="ARBA" id="ARBA00022556"/>
    </source>
</evidence>
<dbReference type="STRING" id="376489.A5892_08430"/>
<dbReference type="EMBL" id="CP015243">
    <property type="protein sequence ID" value="ANF57488.1"/>
    <property type="molecule type" value="Genomic_DNA"/>
</dbReference>
<evidence type="ECO:0000256" key="3">
    <source>
        <dbReference type="ARBA" id="ARBA00022516"/>
    </source>
</evidence>
<evidence type="ECO:0000256" key="11">
    <source>
        <dbReference type="SAM" id="Phobius"/>
    </source>
</evidence>
<keyword evidence="5" id="KW-0441">Lipid A biosynthesis</keyword>
<sequence>MTTPVLLAVLLAAALHAGWNALVKVGLDRLLAITLIQVASMLAALALLPFAGLPPKVAWPWLEFSAVLHVGYNLALVRAYRYGDLGQVYPIARGTSPLLVALVSMSLFDAELDAPTLAGIALLVAGIWLMALRGGGGLRLRGETLAWALTTSVFIAAYTLADGYGARAAGDALVYVCWLFLLDGLGMLLVTLALRGPGMFGAFKPYWAAGLGGGAMSLAAYGIAIWAMTQAPVALVSALRETSVLFALLIATLWLKEPLPPGRLLAGAVIVAGVIVTRLG</sequence>
<keyword evidence="8 11" id="KW-1133">Transmembrane helix</keyword>
<dbReference type="InterPro" id="IPR000620">
    <property type="entry name" value="EamA_dom"/>
</dbReference>
<dbReference type="PANTHER" id="PTHR30561:SF9">
    <property type="entry name" value="4-AMINO-4-DEOXY-L-ARABINOSE-PHOSPHOUNDECAPRENOL FLIPPASE SUBUNIT ARNF-RELATED"/>
    <property type="match status" value="1"/>
</dbReference>
<feature type="transmembrane region" description="Helical" evidence="11">
    <location>
        <begin position="233"/>
        <end position="255"/>
    </location>
</feature>
<dbReference type="Gene3D" id="1.10.3730.20">
    <property type="match status" value="2"/>
</dbReference>
<dbReference type="GO" id="GO:0022857">
    <property type="term" value="F:transmembrane transporter activity"/>
    <property type="evidence" value="ECO:0007669"/>
    <property type="project" value="InterPro"/>
</dbReference>
<keyword evidence="14" id="KW-1185">Reference proteome</keyword>
<evidence type="ECO:0000259" key="12">
    <source>
        <dbReference type="Pfam" id="PF00892"/>
    </source>
</evidence>
<dbReference type="Proteomes" id="UP000077875">
    <property type="component" value="Chromosome"/>
</dbReference>
<evidence type="ECO:0000256" key="4">
    <source>
        <dbReference type="ARBA" id="ARBA00022519"/>
    </source>
</evidence>
<evidence type="ECO:0000256" key="1">
    <source>
        <dbReference type="ARBA" id="ARBA00004651"/>
    </source>
</evidence>
<keyword evidence="10 11" id="KW-0472">Membrane</keyword>
<dbReference type="SUPFAM" id="SSF103481">
    <property type="entry name" value="Multidrug resistance efflux transporter EmrE"/>
    <property type="match status" value="2"/>
</dbReference>
<dbReference type="InterPro" id="IPR037185">
    <property type="entry name" value="EmrE-like"/>
</dbReference>
<keyword evidence="4" id="KW-0997">Cell inner membrane</keyword>
<keyword evidence="3" id="KW-0444">Lipid biosynthesis</keyword>
<feature type="domain" description="EamA" evidence="12">
    <location>
        <begin position="6"/>
        <end position="131"/>
    </location>
</feature>
<evidence type="ECO:0000256" key="7">
    <source>
        <dbReference type="ARBA" id="ARBA00022985"/>
    </source>
</evidence>
<evidence type="ECO:0000256" key="6">
    <source>
        <dbReference type="ARBA" id="ARBA00022692"/>
    </source>
</evidence>
<dbReference type="AlphaFoldDB" id="A0A172YE08"/>
<keyword evidence="2" id="KW-1003">Cell membrane</keyword>
<dbReference type="PANTHER" id="PTHR30561">
    <property type="entry name" value="SMR FAMILY PROTON-DEPENDENT DRUG EFFLUX TRANSPORTER SUGE"/>
    <property type="match status" value="1"/>
</dbReference>
<feature type="transmembrane region" description="Helical" evidence="11">
    <location>
        <begin position="262"/>
        <end position="279"/>
    </location>
</feature>
<evidence type="ECO:0000313" key="14">
    <source>
        <dbReference type="Proteomes" id="UP000077875"/>
    </source>
</evidence>
<dbReference type="GO" id="GO:0009103">
    <property type="term" value="P:lipopolysaccharide biosynthetic process"/>
    <property type="evidence" value="ECO:0007669"/>
    <property type="project" value="UniProtKB-KW"/>
</dbReference>
<name>A0A172YE08_9GAMM</name>
<feature type="transmembrane region" description="Helical" evidence="11">
    <location>
        <begin position="6"/>
        <end position="23"/>
    </location>
</feature>
<accession>A0A172YE08</accession>
<dbReference type="GO" id="GO:0009245">
    <property type="term" value="P:lipid A biosynthetic process"/>
    <property type="evidence" value="ECO:0007669"/>
    <property type="project" value="UniProtKB-KW"/>
</dbReference>
<protein>
    <recommendedName>
        <fullName evidence="12">EamA domain-containing protein</fullName>
    </recommendedName>
</protein>
<dbReference type="KEGG" id="haa:A5892_08430"/>
<comment type="subcellular location">
    <subcellularLocation>
        <location evidence="1">Cell membrane</location>
        <topology evidence="1">Multi-pass membrane protein</topology>
    </subcellularLocation>
</comment>
<gene>
    <name evidence="13" type="ORF">A5892_08430</name>
</gene>
<dbReference type="RefSeq" id="WP_064122435.1">
    <property type="nucleotide sequence ID" value="NZ_CP015243.1"/>
</dbReference>
<feature type="transmembrane region" description="Helical" evidence="11">
    <location>
        <begin position="173"/>
        <end position="194"/>
    </location>
</feature>
<dbReference type="GO" id="GO:0005886">
    <property type="term" value="C:plasma membrane"/>
    <property type="evidence" value="ECO:0007669"/>
    <property type="project" value="UniProtKB-SubCell"/>
</dbReference>
<feature type="domain" description="EamA" evidence="12">
    <location>
        <begin position="146"/>
        <end position="277"/>
    </location>
</feature>
<keyword evidence="7" id="KW-0448">Lipopolysaccharide biosynthesis</keyword>
<organism evidence="13 14">
    <name type="scientific">Halotalea alkalilenta</name>
    <dbReference type="NCBI Taxonomy" id="376489"/>
    <lineage>
        <taxon>Bacteria</taxon>
        <taxon>Pseudomonadati</taxon>
        <taxon>Pseudomonadota</taxon>
        <taxon>Gammaproteobacteria</taxon>
        <taxon>Oceanospirillales</taxon>
        <taxon>Halomonadaceae</taxon>
        <taxon>Halotalea</taxon>
    </lineage>
</organism>
<dbReference type="InterPro" id="IPR000390">
    <property type="entry name" value="Small_drug/metabolite_transptr"/>
</dbReference>
<reference evidence="13 14" key="1">
    <citation type="submission" date="2016-04" db="EMBL/GenBank/DDBJ databases">
        <title>Complete Genome Sequence of Halotalea alkalilenta IHB B 13600.</title>
        <authorList>
            <person name="Swarnkar M.K."/>
            <person name="Sharma A."/>
            <person name="Kaushal K."/>
            <person name="Soni R."/>
            <person name="Rana S."/>
            <person name="Singh A.K."/>
            <person name="Gulati A."/>
        </authorList>
    </citation>
    <scope>NUCLEOTIDE SEQUENCE [LARGE SCALE GENOMIC DNA]</scope>
    <source>
        <strain evidence="13 14">IHB B 13600</strain>
    </source>
</reference>
<evidence type="ECO:0000256" key="8">
    <source>
        <dbReference type="ARBA" id="ARBA00022989"/>
    </source>
</evidence>
<proteinExistence type="predicted"/>
<evidence type="ECO:0000256" key="9">
    <source>
        <dbReference type="ARBA" id="ARBA00023098"/>
    </source>
</evidence>
<evidence type="ECO:0000256" key="2">
    <source>
        <dbReference type="ARBA" id="ARBA00022475"/>
    </source>
</evidence>
<feature type="transmembrane region" description="Helical" evidence="11">
    <location>
        <begin position="30"/>
        <end position="52"/>
    </location>
</feature>
<evidence type="ECO:0000313" key="13">
    <source>
        <dbReference type="EMBL" id="ANF57488.1"/>
    </source>
</evidence>